<evidence type="ECO:0000259" key="2">
    <source>
        <dbReference type="PROSITE" id="PS50042"/>
    </source>
</evidence>
<evidence type="ECO:0000313" key="4">
    <source>
        <dbReference type="Proteomes" id="UP000663440"/>
    </source>
</evidence>
<dbReference type="InterPro" id="IPR000595">
    <property type="entry name" value="cNMP-bd_dom"/>
</dbReference>
<keyword evidence="4" id="KW-1185">Reference proteome</keyword>
<reference evidence="3 4" key="1">
    <citation type="submission" date="2021-03" db="EMBL/GenBank/DDBJ databases">
        <title>Flavobacterium kribbensis sp. nov, an endophytic bacteria, isolated from soybean.</title>
        <authorList>
            <person name="Lee J."/>
            <person name="Seo J."/>
        </authorList>
    </citation>
    <scope>NUCLEOTIDE SEQUENCE [LARGE SCALE GENOMIC DNA]</scope>
    <source>
        <strain evidence="3 4">BB8</strain>
    </source>
</reference>
<keyword evidence="1" id="KW-0732">Signal</keyword>
<name>A0ABX7QL55_9FLAO</name>
<gene>
    <name evidence="3" type="ORF">J0383_11435</name>
</gene>
<feature type="domain" description="Cyclic nucleotide-binding" evidence="2">
    <location>
        <begin position="388"/>
        <end position="423"/>
    </location>
</feature>
<organism evidence="3 4">
    <name type="scientific">Flavobacterium endoglycinae</name>
    <dbReference type="NCBI Taxonomy" id="2816357"/>
    <lineage>
        <taxon>Bacteria</taxon>
        <taxon>Pseudomonadati</taxon>
        <taxon>Bacteroidota</taxon>
        <taxon>Flavobacteriia</taxon>
        <taxon>Flavobacteriales</taxon>
        <taxon>Flavobacteriaceae</taxon>
        <taxon>Flavobacterium</taxon>
    </lineage>
</organism>
<dbReference type="Proteomes" id="UP000663440">
    <property type="component" value="Chromosome"/>
</dbReference>
<proteinExistence type="predicted"/>
<dbReference type="EMBL" id="CP071448">
    <property type="protein sequence ID" value="QSW91390.1"/>
    <property type="molecule type" value="Genomic_DNA"/>
</dbReference>
<protein>
    <recommendedName>
        <fullName evidence="2">Cyclic nucleotide-binding domain-containing protein</fullName>
    </recommendedName>
</protein>
<evidence type="ECO:0000256" key="1">
    <source>
        <dbReference type="SAM" id="SignalP"/>
    </source>
</evidence>
<feature type="signal peptide" evidence="1">
    <location>
        <begin position="1"/>
        <end position="17"/>
    </location>
</feature>
<accession>A0ABX7QL55</accession>
<sequence>MKKITLLLLLSSGFIMAQTKQVVTKFGEIVNINPFVNNGLEANNGYIQLGGPLTHPSALKTSPSNTLKILGLQTGTALDSILVNDAATGILKKVASNDLIANAWTLKGNTGISAANFIGTTDAQNLIFKTNSVERMRMLSTGFIGIGTTTPTTALEVTASANPLKLNGLQTGATSDQLLTVNASGVVRQQTVSSMVAAGTTHTLDLSGSTLTSTVNGIAPTVNLSTLPIAGDVTGTLAASTVAKINGSPLGTTTGAVTGARLMYNGTQWLPTTSPDWSLTGNAGTNASTNFLGTTDNNDLIFKTSNNERVRVGTNGFMGIGLATGNNTTGTTPNYMLDVIDDIHISSQRSGASTRLILENQGNTPNNALGIFMLDGQSTGSRRQWYMGKAYLSQGSGGNDNFIISSGLTDVVNSGYAGALSAGVSPHFYVDAKNNRIGVNTINPRNTLEINATTDPLRLNGLQTGAKTDKILTVDTNGVVHKSMAMSSGRVQCDGTGTLTVNDPNITATSSVMLTIQDPTGTAPFVFSVMEGARVPGSSFSIKFVGIMPGPSNTYWVNYLVIY</sequence>
<feature type="chain" id="PRO_5046366130" description="Cyclic nucleotide-binding domain-containing protein" evidence="1">
    <location>
        <begin position="18"/>
        <end position="563"/>
    </location>
</feature>
<dbReference type="PROSITE" id="PS50042">
    <property type="entry name" value="CNMP_BINDING_3"/>
    <property type="match status" value="1"/>
</dbReference>
<dbReference type="RefSeq" id="WP_207298508.1">
    <property type="nucleotide sequence ID" value="NZ_CP071448.1"/>
</dbReference>
<evidence type="ECO:0000313" key="3">
    <source>
        <dbReference type="EMBL" id="QSW91390.1"/>
    </source>
</evidence>